<name>A0A9N8MT97_9BURK</name>
<reference evidence="2" key="1">
    <citation type="submission" date="2021-02" db="EMBL/GenBank/DDBJ databases">
        <authorList>
            <person name="Vanwijnsberghe S."/>
        </authorList>
    </citation>
    <scope>NUCLEOTIDE SEQUENCE</scope>
    <source>
        <strain evidence="2">R-70211</strain>
    </source>
</reference>
<dbReference type="EMBL" id="CAJNAS010000002">
    <property type="protein sequence ID" value="CAE6869577.1"/>
    <property type="molecule type" value="Genomic_DNA"/>
</dbReference>
<evidence type="ECO:0000313" key="3">
    <source>
        <dbReference type="Proteomes" id="UP000675121"/>
    </source>
</evidence>
<evidence type="ECO:0000256" key="1">
    <source>
        <dbReference type="SAM" id="Phobius"/>
    </source>
</evidence>
<keyword evidence="1" id="KW-0472">Membrane</keyword>
<comment type="caution">
    <text evidence="2">The sequence shown here is derived from an EMBL/GenBank/DDBJ whole genome shotgun (WGS) entry which is preliminary data.</text>
</comment>
<dbReference type="AlphaFoldDB" id="A0A9N8MT97"/>
<gene>
    <name evidence="2" type="ORF">R70211_01106</name>
</gene>
<proteinExistence type="predicted"/>
<keyword evidence="3" id="KW-1185">Reference proteome</keyword>
<dbReference type="Proteomes" id="UP000675121">
    <property type="component" value="Unassembled WGS sequence"/>
</dbReference>
<evidence type="ECO:0000313" key="2">
    <source>
        <dbReference type="EMBL" id="CAE6869577.1"/>
    </source>
</evidence>
<protein>
    <submittedName>
        <fullName evidence="2">Uncharacterized protein</fullName>
    </submittedName>
</protein>
<feature type="transmembrane region" description="Helical" evidence="1">
    <location>
        <begin position="21"/>
        <end position="46"/>
    </location>
</feature>
<sequence>MIQFASVPRPTSMSARASAWAIRYSGVPSTYLPAVTVAIIAALALLPGNGWAGMSAVITGVRSA</sequence>
<keyword evidence="1" id="KW-1133">Transmembrane helix</keyword>
<organism evidence="2 3">
    <name type="scientific">Paraburkholderia domus</name>
    <dbReference type="NCBI Taxonomy" id="2793075"/>
    <lineage>
        <taxon>Bacteria</taxon>
        <taxon>Pseudomonadati</taxon>
        <taxon>Pseudomonadota</taxon>
        <taxon>Betaproteobacteria</taxon>
        <taxon>Burkholderiales</taxon>
        <taxon>Burkholderiaceae</taxon>
        <taxon>Paraburkholderia</taxon>
    </lineage>
</organism>
<keyword evidence="1" id="KW-0812">Transmembrane</keyword>
<accession>A0A9N8MT97</accession>